<dbReference type="PROSITE" id="PS50111">
    <property type="entry name" value="CHEMOTAXIS_TRANSDUC_2"/>
    <property type="match status" value="1"/>
</dbReference>
<dbReference type="Proteomes" id="UP000046187">
    <property type="component" value="Unassembled WGS sequence"/>
</dbReference>
<feature type="transmembrane region" description="Helical" evidence="5">
    <location>
        <begin position="188"/>
        <end position="208"/>
    </location>
</feature>
<evidence type="ECO:0000256" key="3">
    <source>
        <dbReference type="ARBA" id="ARBA00029447"/>
    </source>
</evidence>
<dbReference type="SMART" id="SM00283">
    <property type="entry name" value="MA"/>
    <property type="match status" value="1"/>
</dbReference>
<evidence type="ECO:0000256" key="5">
    <source>
        <dbReference type="SAM" id="Phobius"/>
    </source>
</evidence>
<dbReference type="InterPro" id="IPR051310">
    <property type="entry name" value="MCP_chemotaxis"/>
</dbReference>
<dbReference type="InterPro" id="IPR007891">
    <property type="entry name" value="CHASE3"/>
</dbReference>
<protein>
    <submittedName>
        <fullName evidence="8">Methyl-accepting chemotaxis protein</fullName>
    </submittedName>
</protein>
<evidence type="ECO:0000313" key="8">
    <source>
        <dbReference type="EMBL" id="CTP82643.1"/>
    </source>
</evidence>
<dbReference type="Pfam" id="PF18947">
    <property type="entry name" value="HAMP_2"/>
    <property type="match status" value="1"/>
</dbReference>
<dbReference type="Pfam" id="PF18575">
    <property type="entry name" value="HAMP_N3"/>
    <property type="match status" value="1"/>
</dbReference>
<comment type="similarity">
    <text evidence="3">Belongs to the methyl-accepting chemotaxis (MCP) protein family.</text>
</comment>
<keyword evidence="2 4" id="KW-0807">Transducer</keyword>
<dbReference type="PANTHER" id="PTHR43531:SF14">
    <property type="entry name" value="METHYL-ACCEPTING CHEMOTAXIS PROTEIN I-RELATED"/>
    <property type="match status" value="1"/>
</dbReference>
<feature type="transmembrane region" description="Helical" evidence="5">
    <location>
        <begin position="12"/>
        <end position="31"/>
    </location>
</feature>
<dbReference type="EMBL" id="CXOI01000005">
    <property type="protein sequence ID" value="CTP82643.1"/>
    <property type="molecule type" value="Genomic_DNA"/>
</dbReference>
<dbReference type="InterPro" id="IPR041395">
    <property type="entry name" value="McpB_HAMP_3rd"/>
</dbReference>
<keyword evidence="5" id="KW-1133">Transmembrane helix</keyword>
<evidence type="ECO:0000259" key="6">
    <source>
        <dbReference type="PROSITE" id="PS50111"/>
    </source>
</evidence>
<dbReference type="Pfam" id="PF05227">
    <property type="entry name" value="CHASE3"/>
    <property type="match status" value="1"/>
</dbReference>
<dbReference type="FunFam" id="1.10.287.950:FF:000002">
    <property type="entry name" value="Methyl-accepting chemotaxis protein"/>
    <property type="match status" value="1"/>
</dbReference>
<dbReference type="SMART" id="SM00304">
    <property type="entry name" value="HAMP"/>
    <property type="match status" value="2"/>
</dbReference>
<dbReference type="Gene3D" id="1.20.120.1530">
    <property type="match status" value="2"/>
</dbReference>
<dbReference type="SUPFAM" id="SSF158472">
    <property type="entry name" value="HAMP domain-like"/>
    <property type="match status" value="1"/>
</dbReference>
<evidence type="ECO:0000313" key="9">
    <source>
        <dbReference type="Proteomes" id="UP000046187"/>
    </source>
</evidence>
<feature type="domain" description="HAMP" evidence="7">
    <location>
        <begin position="397"/>
        <end position="443"/>
    </location>
</feature>
<evidence type="ECO:0000256" key="2">
    <source>
        <dbReference type="ARBA" id="ARBA00023224"/>
    </source>
</evidence>
<evidence type="ECO:0000256" key="4">
    <source>
        <dbReference type="PROSITE-ProRule" id="PRU00284"/>
    </source>
</evidence>
<dbReference type="AlphaFoldDB" id="A0A0K2ZC84"/>
<feature type="domain" description="Methyl-accepting transducer" evidence="6">
    <location>
        <begin position="448"/>
        <end position="677"/>
    </location>
</feature>
<dbReference type="SUPFAM" id="SSF58104">
    <property type="entry name" value="Methyl-accepting chemotaxis protein (MCP) signaling domain"/>
    <property type="match status" value="1"/>
</dbReference>
<reference evidence="9" key="1">
    <citation type="submission" date="2015-07" db="EMBL/GenBank/DDBJ databases">
        <authorList>
            <person name="Wibberg D."/>
        </authorList>
    </citation>
    <scope>NUCLEOTIDE SEQUENCE [LARGE SCALE GENOMIC DNA]</scope>
</reference>
<dbReference type="InterPro" id="IPR004090">
    <property type="entry name" value="Chemotax_Me-accpt_rcpt"/>
</dbReference>
<keyword evidence="5" id="KW-0472">Membrane</keyword>
<dbReference type="PROSITE" id="PS50885">
    <property type="entry name" value="HAMP"/>
    <property type="match status" value="2"/>
</dbReference>
<sequence length="737" mass="78183">MKTKNLPLSAQLAIGFGAVVLVLLIVGAVSLRSQFQLNDAMAINEHTFNVLATGELMQANALNVETGTRGYLLTGDKAHLQPFVFGQAGFEKSYAEAKRLTVDNPRQQARLAQLDAKYQQLLQVEKQIIALRAGANGQNQVLSAFAEGRDRKAMGTIRSLLSAFADEESGLLVKRSEQLEVVRAQGKWSVLLGSLVAILVAVGMGILIRQQLLKRMGLAIGVADAIASGKLDNAIDTQSRDETGRLLASMGIMQTQLRAVLAAQAEMAQHHDAGQISYRMDESTFPGDYGKMVRDANKLVATHIAVKMQTVHLIERYAIGDFSEDMPQLPGEKATITKAMNAVKQNLTAISGEIGRLTAAAAAGDFSVRGDAQRFQYDFRAMVDSLNQLMATADGNLQSLSTMLQAIAAGDLTERMHGEFNGVFARMRDDANATAEQLSAIVGGIQTAAVSINAAASEIAAGNDDLSRRTEQQAASLEETAASMEELTSTVKQNAEHARQANQLAVGAAAVASQGGDVVGQVVATMSGIEASSKRIADIISVIDGIAFQTNILALNAAVEAARAGEQGRGFAVVASEVRTLAQRSAGAAKEIKGLIDTSVSQVADGSVLVRQAGQTMSEIVSSVQRVTDIMGEISAASQEQYAGIEQVNQTVTQMDETTQQNAALVEEASAAARSMEEQAGQLTGAVAVFKIETTDTAVAATRPVPRQLLAVRAPVRQAARPQARAMAETTTEWQEF</sequence>
<keyword evidence="1" id="KW-0488">Methylation</keyword>
<dbReference type="GO" id="GO:0005886">
    <property type="term" value="C:plasma membrane"/>
    <property type="evidence" value="ECO:0007669"/>
    <property type="project" value="TreeGrafter"/>
</dbReference>
<gene>
    <name evidence="8" type="ORF">XTALMG727_0335</name>
</gene>
<name>A0A0K2ZC84_9XANT</name>
<dbReference type="GO" id="GO:0007165">
    <property type="term" value="P:signal transduction"/>
    <property type="evidence" value="ECO:0007669"/>
    <property type="project" value="UniProtKB-KW"/>
</dbReference>
<dbReference type="PANTHER" id="PTHR43531">
    <property type="entry name" value="PROTEIN ICFG"/>
    <property type="match status" value="1"/>
</dbReference>
<dbReference type="GO" id="GO:0004888">
    <property type="term" value="F:transmembrane signaling receptor activity"/>
    <property type="evidence" value="ECO:0007669"/>
    <property type="project" value="InterPro"/>
</dbReference>
<keyword evidence="9" id="KW-1185">Reference proteome</keyword>
<dbReference type="InterPro" id="IPR003660">
    <property type="entry name" value="HAMP_dom"/>
</dbReference>
<dbReference type="Pfam" id="PF00672">
    <property type="entry name" value="HAMP"/>
    <property type="match status" value="1"/>
</dbReference>
<organism evidence="8 9">
    <name type="scientific">Xanthomonas graminis pv. arrhenatheri LMG 727</name>
    <dbReference type="NCBI Taxonomy" id="1195923"/>
    <lineage>
        <taxon>Bacteria</taxon>
        <taxon>Pseudomonadati</taxon>
        <taxon>Pseudomonadota</taxon>
        <taxon>Gammaproteobacteria</taxon>
        <taxon>Lysobacterales</taxon>
        <taxon>Lysobacteraceae</taxon>
        <taxon>Xanthomonas</taxon>
        <taxon>Xanthomonas translucens group</taxon>
        <taxon>Xanthomonas graminis</taxon>
    </lineage>
</organism>
<proteinExistence type="inferred from homology"/>
<dbReference type="PRINTS" id="PR00260">
    <property type="entry name" value="CHEMTRNSDUCR"/>
</dbReference>
<dbReference type="GO" id="GO:0006935">
    <property type="term" value="P:chemotaxis"/>
    <property type="evidence" value="ECO:0007669"/>
    <property type="project" value="InterPro"/>
</dbReference>
<dbReference type="CDD" id="cd11386">
    <property type="entry name" value="MCP_signal"/>
    <property type="match status" value="1"/>
</dbReference>
<dbReference type="CDD" id="cd19410">
    <property type="entry name" value="HK9-like_sensor"/>
    <property type="match status" value="1"/>
</dbReference>
<accession>A0A0K2ZC84</accession>
<dbReference type="RefSeq" id="WP_053833982.1">
    <property type="nucleotide sequence ID" value="NZ_CXOI01000005.1"/>
</dbReference>
<evidence type="ECO:0000256" key="1">
    <source>
        <dbReference type="ARBA" id="ARBA00022481"/>
    </source>
</evidence>
<dbReference type="InterPro" id="IPR004089">
    <property type="entry name" value="MCPsignal_dom"/>
</dbReference>
<dbReference type="Pfam" id="PF00015">
    <property type="entry name" value="MCPsignal"/>
    <property type="match status" value="1"/>
</dbReference>
<dbReference type="Gene3D" id="1.10.287.950">
    <property type="entry name" value="Methyl-accepting chemotaxis protein"/>
    <property type="match status" value="1"/>
</dbReference>
<feature type="domain" description="HAMP" evidence="7">
    <location>
        <begin position="210"/>
        <end position="262"/>
    </location>
</feature>
<evidence type="ECO:0000259" key="7">
    <source>
        <dbReference type="PROSITE" id="PS50885"/>
    </source>
</evidence>
<keyword evidence="5" id="KW-0812">Transmembrane</keyword>